<name>A0A2J5I8K4_9EURO</name>
<protein>
    <submittedName>
        <fullName evidence="1">Uncharacterized protein</fullName>
    </submittedName>
</protein>
<dbReference type="AlphaFoldDB" id="A0A2J5I8K4"/>
<keyword evidence="2" id="KW-1185">Reference proteome</keyword>
<accession>A0A2J5I8K4</accession>
<gene>
    <name evidence="1" type="ORF">BDW42DRAFT_93501</name>
</gene>
<sequence>MEALLARVSQFTASSLLQLEPTVTSGTQPSIMNGPWLAAGFPSLHQLHARLSQSCSQTGKLGSWRYFSINCHFVPLAGLPPDGYLRRCQLERGNKILIDHPDRDDPMGDEVVMLGQISRKKGKGESK</sequence>
<evidence type="ECO:0000313" key="1">
    <source>
        <dbReference type="EMBL" id="PLN86345.1"/>
    </source>
</evidence>
<organism evidence="1 2">
    <name type="scientific">Aspergillus taichungensis</name>
    <dbReference type="NCBI Taxonomy" id="482145"/>
    <lineage>
        <taxon>Eukaryota</taxon>
        <taxon>Fungi</taxon>
        <taxon>Dikarya</taxon>
        <taxon>Ascomycota</taxon>
        <taxon>Pezizomycotina</taxon>
        <taxon>Eurotiomycetes</taxon>
        <taxon>Eurotiomycetidae</taxon>
        <taxon>Eurotiales</taxon>
        <taxon>Aspergillaceae</taxon>
        <taxon>Aspergillus</taxon>
        <taxon>Aspergillus subgen. Circumdati</taxon>
    </lineage>
</organism>
<proteinExistence type="predicted"/>
<evidence type="ECO:0000313" key="2">
    <source>
        <dbReference type="Proteomes" id="UP000235023"/>
    </source>
</evidence>
<reference evidence="2" key="1">
    <citation type="submission" date="2017-12" db="EMBL/GenBank/DDBJ databases">
        <authorList>
            <consortium name="DOE Joint Genome Institute"/>
            <person name="Mondo S.J."/>
            <person name="Kjaerbolling I."/>
            <person name="Vesth T.C."/>
            <person name="Frisvad J.C."/>
            <person name="Nybo J.L."/>
            <person name="Theobald S."/>
            <person name="Kuo A."/>
            <person name="Bowyer P."/>
            <person name="Matsuda Y."/>
            <person name="Lyhne E.K."/>
            <person name="Kogle M.E."/>
            <person name="Clum A."/>
            <person name="Lipzen A."/>
            <person name="Salamov A."/>
            <person name="Ngan C.Y."/>
            <person name="Daum C."/>
            <person name="Chiniquy J."/>
            <person name="Barry K."/>
            <person name="LaButti K."/>
            <person name="Haridas S."/>
            <person name="Simmons B.A."/>
            <person name="Magnuson J.K."/>
            <person name="Mortensen U.H."/>
            <person name="Larsen T.O."/>
            <person name="Grigoriev I.V."/>
            <person name="Baker S.E."/>
            <person name="Andersen M.R."/>
            <person name="Nordberg H.P."/>
            <person name="Cantor M.N."/>
            <person name="Hua S.X."/>
        </authorList>
    </citation>
    <scope>NUCLEOTIDE SEQUENCE [LARGE SCALE GENOMIC DNA]</scope>
    <source>
        <strain evidence="2">IBT 19404</strain>
    </source>
</reference>
<dbReference type="EMBL" id="KZ559499">
    <property type="protein sequence ID" value="PLN86345.1"/>
    <property type="molecule type" value="Genomic_DNA"/>
</dbReference>
<dbReference type="Proteomes" id="UP000235023">
    <property type="component" value="Unassembled WGS sequence"/>
</dbReference>